<keyword evidence="3" id="KW-0812">Transmembrane</keyword>
<keyword evidence="3" id="KW-0472">Membrane</keyword>
<feature type="region of interest" description="Disordered" evidence="2">
    <location>
        <begin position="248"/>
        <end position="273"/>
    </location>
</feature>
<gene>
    <name evidence="5" type="ORF">PP2015_59</name>
</gene>
<keyword evidence="6" id="KW-1185">Reference proteome</keyword>
<dbReference type="PANTHER" id="PTHR38043:SF1">
    <property type="entry name" value="PROTEIN HEMX"/>
    <property type="match status" value="1"/>
</dbReference>
<dbReference type="GO" id="GO:0033014">
    <property type="term" value="P:tetrapyrrole biosynthetic process"/>
    <property type="evidence" value="ECO:0007669"/>
    <property type="project" value="InterPro"/>
</dbReference>
<sequence length="609" mass="67173">MTKIAITRPSGKGEQLKAQLEQHQIAYLHTPVLSLTSITLDAQQLAPLDNADVIIFISQDAVQSLAEQYPTLPAHAKLFAVGEQTAQAIETHFSRKADFPHQQDSEGLLALKALQDLDAKQCVLVKGKGGRTLIATTCKSRGAILNQCVVYERAALEETADGWLDHWREQQITAIVLSSNAAIDAVFNTQSEQHLDWLKQRDFYLVSQRSCDYLQQEYQIAETQVYLADGASDDAVFSCIKSSQKQQVSTMSEEQKQPTAVSEKPSVPETKPMKQKISKVGVLALLIATATGVMTTGLIVHGQQISDKTYAALDALKTENSALKSELKQSQQNLAALQSEQSRLSKAVNQSLSSQAAQLQESFAAQLDSKLRQADQQLSGAAINEAVYLHRLAVFKVAAEQDYQGGAAVLKRVHDVLLAQSNNTEVLKALADDIALLNAQPQPAVESIYLELHGLLNQVDTLPLVTLQLPETRQQAPAELSTEVSDWQTNLKRTWQGLVDDFIKIRERDVTVIDPLLDAQEQQLLKAQLRGYLSQAQTALMDKQASVFFTALKQAQQHLEAYFAADKAEVKAMQSALIELQQQPLQFSRPMQLSSEQELKSWLAEEVAP</sequence>
<feature type="compositionally biased region" description="Polar residues" evidence="2">
    <location>
        <begin position="248"/>
        <end position="260"/>
    </location>
</feature>
<dbReference type="Pfam" id="PF04375">
    <property type="entry name" value="HemX"/>
    <property type="match status" value="1"/>
</dbReference>
<evidence type="ECO:0000256" key="1">
    <source>
        <dbReference type="SAM" id="Coils"/>
    </source>
</evidence>
<evidence type="ECO:0000259" key="4">
    <source>
        <dbReference type="Pfam" id="PF02602"/>
    </source>
</evidence>
<dbReference type="SUPFAM" id="SSF69618">
    <property type="entry name" value="HemD-like"/>
    <property type="match status" value="1"/>
</dbReference>
<keyword evidence="1" id="KW-0175">Coiled coil</keyword>
<organism evidence="5 6">
    <name type="scientific">Pseudoalteromonas phenolica</name>
    <dbReference type="NCBI Taxonomy" id="161398"/>
    <lineage>
        <taxon>Bacteria</taxon>
        <taxon>Pseudomonadati</taxon>
        <taxon>Pseudomonadota</taxon>
        <taxon>Gammaproteobacteria</taxon>
        <taxon>Alteromonadales</taxon>
        <taxon>Pseudoalteromonadaceae</taxon>
        <taxon>Pseudoalteromonas</taxon>
    </lineage>
</organism>
<dbReference type="AlphaFoldDB" id="A0A0S2JWZ6"/>
<dbReference type="GO" id="GO:0004852">
    <property type="term" value="F:uroporphyrinogen-III synthase activity"/>
    <property type="evidence" value="ECO:0007669"/>
    <property type="project" value="InterPro"/>
</dbReference>
<dbReference type="EMBL" id="CP013187">
    <property type="protein sequence ID" value="ALO40588.1"/>
    <property type="molecule type" value="Genomic_DNA"/>
</dbReference>
<evidence type="ECO:0000313" key="6">
    <source>
        <dbReference type="Proteomes" id="UP000061457"/>
    </source>
</evidence>
<keyword evidence="3" id="KW-1133">Transmembrane helix</keyword>
<dbReference type="RefSeq" id="WP_058028369.1">
    <property type="nucleotide sequence ID" value="NZ_CP013187.1"/>
</dbReference>
<dbReference type="CDD" id="cd06578">
    <property type="entry name" value="HemD"/>
    <property type="match status" value="1"/>
</dbReference>
<dbReference type="PANTHER" id="PTHR38043">
    <property type="entry name" value="PROTEIN HEMX"/>
    <property type="match status" value="1"/>
</dbReference>
<dbReference type="PATRIC" id="fig|161398.10.peg.60"/>
<dbReference type="Pfam" id="PF02602">
    <property type="entry name" value="HEM4"/>
    <property type="match status" value="1"/>
</dbReference>
<feature type="domain" description="Tetrapyrrole biosynthesis uroporphyrinogen III synthase" evidence="4">
    <location>
        <begin position="15"/>
        <end position="217"/>
    </location>
</feature>
<dbReference type="InterPro" id="IPR003754">
    <property type="entry name" value="4pyrrol_synth_uPrphyn_synth"/>
</dbReference>
<protein>
    <submittedName>
        <fullName evidence="5">Uroporphyrinogen-III synthase</fullName>
    </submittedName>
</protein>
<reference evidence="5 6" key="1">
    <citation type="submission" date="2015-11" db="EMBL/GenBank/DDBJ databases">
        <authorList>
            <person name="Zhang Y."/>
            <person name="Guo Z."/>
        </authorList>
    </citation>
    <scope>NUCLEOTIDE SEQUENCE [LARGE SCALE GENOMIC DNA]</scope>
    <source>
        <strain evidence="5 6">KCTC 12086</strain>
    </source>
</reference>
<name>A0A0S2JWZ6_9GAMM</name>
<dbReference type="KEGG" id="pphe:PP2015_59"/>
<proteinExistence type="predicted"/>
<dbReference type="Gene3D" id="3.40.50.10090">
    <property type="match status" value="2"/>
</dbReference>
<dbReference type="InterPro" id="IPR036108">
    <property type="entry name" value="4pyrrol_syn_uPrphyn_synt_sf"/>
</dbReference>
<dbReference type="InterPro" id="IPR007470">
    <property type="entry name" value="HemX"/>
</dbReference>
<accession>A0A0S2JWZ6</accession>
<evidence type="ECO:0000256" key="2">
    <source>
        <dbReference type="SAM" id="MobiDB-lite"/>
    </source>
</evidence>
<dbReference type="OrthoDB" id="5794853at2"/>
<evidence type="ECO:0000256" key="3">
    <source>
        <dbReference type="SAM" id="Phobius"/>
    </source>
</evidence>
<evidence type="ECO:0000313" key="5">
    <source>
        <dbReference type="EMBL" id="ALO40588.1"/>
    </source>
</evidence>
<feature type="transmembrane region" description="Helical" evidence="3">
    <location>
        <begin position="280"/>
        <end position="300"/>
    </location>
</feature>
<dbReference type="Proteomes" id="UP000061457">
    <property type="component" value="Chromosome I"/>
</dbReference>
<feature type="coiled-coil region" evidence="1">
    <location>
        <begin position="313"/>
        <end position="347"/>
    </location>
</feature>
<dbReference type="STRING" id="161398.PP2015_59"/>